<organism evidence="3 4">
    <name type="scientific">Halonatronomonas betaini</name>
    <dbReference type="NCBI Taxonomy" id="2778430"/>
    <lineage>
        <taxon>Bacteria</taxon>
        <taxon>Bacillati</taxon>
        <taxon>Bacillota</taxon>
        <taxon>Clostridia</taxon>
        <taxon>Halanaerobiales</taxon>
        <taxon>Halarsenatibacteraceae</taxon>
        <taxon>Halonatronomonas</taxon>
    </lineage>
</organism>
<comment type="caution">
    <text evidence="3">The sequence shown here is derived from an EMBL/GenBank/DDBJ whole genome shotgun (WGS) entry which is preliminary data.</text>
</comment>
<evidence type="ECO:0000259" key="2">
    <source>
        <dbReference type="Pfam" id="PF07581"/>
    </source>
</evidence>
<dbReference type="RefSeq" id="WP_270452270.1">
    <property type="nucleotide sequence ID" value="NZ_JADPIE010000001.1"/>
</dbReference>
<evidence type="ECO:0000256" key="1">
    <source>
        <dbReference type="SAM" id="MobiDB-lite"/>
    </source>
</evidence>
<name>A0A931F941_9FIRM</name>
<keyword evidence="4" id="KW-1185">Reference proteome</keyword>
<dbReference type="Pfam" id="PF07581">
    <property type="entry name" value="Glug"/>
    <property type="match status" value="1"/>
</dbReference>
<dbReference type="Gene3D" id="2.160.20.110">
    <property type="match status" value="1"/>
</dbReference>
<accession>A0A931F941</accession>
<dbReference type="AlphaFoldDB" id="A0A931F941"/>
<evidence type="ECO:0000313" key="4">
    <source>
        <dbReference type="Proteomes" id="UP000621436"/>
    </source>
</evidence>
<dbReference type="InterPro" id="IPR011493">
    <property type="entry name" value="GLUG"/>
</dbReference>
<proteinExistence type="predicted"/>
<feature type="compositionally biased region" description="Polar residues" evidence="1">
    <location>
        <begin position="279"/>
        <end position="291"/>
    </location>
</feature>
<dbReference type="EMBL" id="JADPIE010000001">
    <property type="protein sequence ID" value="MBF8435627.1"/>
    <property type="molecule type" value="Genomic_DNA"/>
</dbReference>
<feature type="region of interest" description="Disordered" evidence="1">
    <location>
        <begin position="271"/>
        <end position="291"/>
    </location>
</feature>
<gene>
    <name evidence="3" type="ORF">I0Q91_00915</name>
</gene>
<feature type="domain" description="GLUG" evidence="2">
    <location>
        <begin position="114"/>
        <end position="136"/>
    </location>
</feature>
<sequence length="291" mass="31122">MTKFDDYNFSGGKGTRENPYLIANAQELYNVRYYLNRAFKQVANIDLSAFIIGSGWKPIGYKQEKFSGSYDGNNYSIFNLIIDSPESQDLGLFGAISEYSRLENIKLEKIKISGNSYSGGLVGWNEGELSNCSAQGIIKADKDVGGLVGSNLNVIMKSRVRVDVYGKETVGGLVGGNTGIIIGTYSKGDIKGDKFVGGLAGGNDGTISRSFSESNISGQEFVGGLIGGNLGMITYSYSIGRVEGKVHVGGFAGVNEGQILNCYYNKEASGQCDTDKGTPANNSEMLLKNNS</sequence>
<protein>
    <recommendedName>
        <fullName evidence="2">GLUG domain-containing protein</fullName>
    </recommendedName>
</protein>
<evidence type="ECO:0000313" key="3">
    <source>
        <dbReference type="EMBL" id="MBF8435627.1"/>
    </source>
</evidence>
<dbReference type="Proteomes" id="UP000621436">
    <property type="component" value="Unassembled WGS sequence"/>
</dbReference>
<reference evidence="3" key="1">
    <citation type="submission" date="2020-11" db="EMBL/GenBank/DDBJ databases">
        <title>Halonatronomonas betainensis gen. nov., sp. nov. a novel haloalkaliphilic representative of the family Halanaerobiacae capable of betaine degradation.</title>
        <authorList>
            <person name="Boltyanskaya Y."/>
            <person name="Kevbrin V."/>
            <person name="Detkova E."/>
            <person name="Grouzdev D.S."/>
            <person name="Koziaeva V."/>
            <person name="Zhilina T."/>
        </authorList>
    </citation>
    <scope>NUCLEOTIDE SEQUENCE</scope>
    <source>
        <strain evidence="3">Z-7014</strain>
    </source>
</reference>